<keyword evidence="3" id="KW-0804">Transcription</keyword>
<evidence type="ECO:0000259" key="6">
    <source>
        <dbReference type="PROSITE" id="PS51005"/>
    </source>
</evidence>
<dbReference type="SUPFAM" id="SSF101941">
    <property type="entry name" value="NAC domain"/>
    <property type="match status" value="1"/>
</dbReference>
<name>R0ILL2_9BRAS</name>
<dbReference type="PANTHER" id="PTHR31744:SF92">
    <property type="entry name" value="NAC DOMAIN-CONTAINING PROTEIN 87"/>
    <property type="match status" value="1"/>
</dbReference>
<gene>
    <name evidence="7" type="ORF">CARUB_v10009390mg</name>
</gene>
<dbReference type="Pfam" id="PF02365">
    <property type="entry name" value="NAM"/>
    <property type="match status" value="1"/>
</dbReference>
<feature type="region of interest" description="Disordered" evidence="5">
    <location>
        <begin position="167"/>
        <end position="217"/>
    </location>
</feature>
<dbReference type="PROSITE" id="PS51005">
    <property type="entry name" value="NAC"/>
    <property type="match status" value="1"/>
</dbReference>
<accession>R0ILL2</accession>
<keyword evidence="1" id="KW-0805">Transcription regulation</keyword>
<evidence type="ECO:0000256" key="5">
    <source>
        <dbReference type="SAM" id="MobiDB-lite"/>
    </source>
</evidence>
<feature type="compositionally biased region" description="Polar residues" evidence="5">
    <location>
        <begin position="168"/>
        <end position="213"/>
    </location>
</feature>
<dbReference type="Gene3D" id="2.170.150.80">
    <property type="entry name" value="NAC domain"/>
    <property type="match status" value="1"/>
</dbReference>
<dbReference type="PANTHER" id="PTHR31744">
    <property type="entry name" value="PROTEIN CUP-SHAPED COTYLEDON 2-RELATED"/>
    <property type="match status" value="1"/>
</dbReference>
<dbReference type="OrthoDB" id="1027299at2759"/>
<evidence type="ECO:0000313" key="7">
    <source>
        <dbReference type="EMBL" id="EOA37923.1"/>
    </source>
</evidence>
<keyword evidence="8" id="KW-1185">Reference proteome</keyword>
<dbReference type="InterPro" id="IPR036093">
    <property type="entry name" value="NAC_dom_sf"/>
</dbReference>
<proteinExistence type="predicted"/>
<reference evidence="8" key="1">
    <citation type="journal article" date="2013" name="Nat. Genet.">
        <title>The Capsella rubella genome and the genomic consequences of rapid mating system evolution.</title>
        <authorList>
            <person name="Slotte T."/>
            <person name="Hazzouri K.M."/>
            <person name="Agren J.A."/>
            <person name="Koenig D."/>
            <person name="Maumus F."/>
            <person name="Guo Y.L."/>
            <person name="Steige K."/>
            <person name="Platts A.E."/>
            <person name="Escobar J.S."/>
            <person name="Newman L.K."/>
            <person name="Wang W."/>
            <person name="Mandakova T."/>
            <person name="Vello E."/>
            <person name="Smith L.M."/>
            <person name="Henz S.R."/>
            <person name="Steffen J."/>
            <person name="Takuno S."/>
            <person name="Brandvain Y."/>
            <person name="Coop G."/>
            <person name="Andolfatto P."/>
            <person name="Hu T.T."/>
            <person name="Blanchette M."/>
            <person name="Clark R.M."/>
            <person name="Quesneville H."/>
            <person name="Nordborg M."/>
            <person name="Gaut B.S."/>
            <person name="Lysak M.A."/>
            <person name="Jenkins J."/>
            <person name="Grimwood J."/>
            <person name="Chapman J."/>
            <person name="Prochnik S."/>
            <person name="Shu S."/>
            <person name="Rokhsar D."/>
            <person name="Schmutz J."/>
            <person name="Weigel D."/>
            <person name="Wright S.I."/>
        </authorList>
    </citation>
    <scope>NUCLEOTIDE SEQUENCE [LARGE SCALE GENOMIC DNA]</scope>
    <source>
        <strain evidence="8">cv. Monte Gargano</strain>
    </source>
</reference>
<dbReference type="KEGG" id="crb:17899155"/>
<feature type="non-terminal residue" evidence="7">
    <location>
        <position position="1"/>
    </location>
</feature>
<evidence type="ECO:0000256" key="3">
    <source>
        <dbReference type="ARBA" id="ARBA00023163"/>
    </source>
</evidence>
<evidence type="ECO:0000256" key="2">
    <source>
        <dbReference type="ARBA" id="ARBA00023125"/>
    </source>
</evidence>
<dbReference type="GO" id="GO:0006355">
    <property type="term" value="P:regulation of DNA-templated transcription"/>
    <property type="evidence" value="ECO:0007669"/>
    <property type="project" value="InterPro"/>
</dbReference>
<dbReference type="GO" id="GO:0003677">
    <property type="term" value="F:DNA binding"/>
    <property type="evidence" value="ECO:0007669"/>
    <property type="project" value="UniProtKB-KW"/>
</dbReference>
<protein>
    <recommendedName>
        <fullName evidence="6">NAC domain-containing protein</fullName>
    </recommendedName>
</protein>
<dbReference type="AlphaFoldDB" id="R0ILL2"/>
<dbReference type="STRING" id="81985.R0ILL2"/>
<evidence type="ECO:0000256" key="1">
    <source>
        <dbReference type="ARBA" id="ARBA00023015"/>
    </source>
</evidence>
<dbReference type="GO" id="GO:0005634">
    <property type="term" value="C:nucleus"/>
    <property type="evidence" value="ECO:0007669"/>
    <property type="project" value="UniProtKB-ARBA"/>
</dbReference>
<evidence type="ECO:0000313" key="8">
    <source>
        <dbReference type="Proteomes" id="UP000029121"/>
    </source>
</evidence>
<evidence type="ECO:0000256" key="4">
    <source>
        <dbReference type="ARBA" id="ARBA00023242"/>
    </source>
</evidence>
<keyword evidence="2" id="KW-0238">DNA-binding</keyword>
<keyword evidence="4" id="KW-0539">Nucleus</keyword>
<dbReference type="InterPro" id="IPR003441">
    <property type="entry name" value="NAC-dom"/>
</dbReference>
<sequence length="391" mass="44262">TTMAEALYCQELENTVGFRFRPTDEEFVDDYLRPKNLKLDTSHVDRVISTLTISSFDPWELPSQSRIKLKDKAWCFFNRKENKYDKGERQIRKTKSGFWKITGKPKAIMRNRVKIGEKRVVMFYLRKELGGSKSDWVMHEYHLFSPVQMMMTYTICKVMFKGDEKDISSSPAGSGIEQSHSSIPPHLVNSSGGSEGSSTFRSQELQNSSQSGLQEEAQLDDAATIPGGDEEEWKTWLNDNNDVEERNIMSLQENYSDYIPPKSLTGVFTDNSSDDSDPDLLSATTNSIQTSSTCDSFGSSKHRIDQNKVLQEPPNSTVKLVSLAQEVSQALRTSIDTTEMQKMDPCDVGRGTEIGEKGQEIMIKNKRAGSFIRMIQKFVKKFSQCSPISRT</sequence>
<dbReference type="Proteomes" id="UP000029121">
    <property type="component" value="Unassembled WGS sequence"/>
</dbReference>
<feature type="domain" description="NAC" evidence="6">
    <location>
        <begin position="14"/>
        <end position="161"/>
    </location>
</feature>
<organism evidence="7 8">
    <name type="scientific">Capsella rubella</name>
    <dbReference type="NCBI Taxonomy" id="81985"/>
    <lineage>
        <taxon>Eukaryota</taxon>
        <taxon>Viridiplantae</taxon>
        <taxon>Streptophyta</taxon>
        <taxon>Embryophyta</taxon>
        <taxon>Tracheophyta</taxon>
        <taxon>Spermatophyta</taxon>
        <taxon>Magnoliopsida</taxon>
        <taxon>eudicotyledons</taxon>
        <taxon>Gunneridae</taxon>
        <taxon>Pentapetalae</taxon>
        <taxon>rosids</taxon>
        <taxon>malvids</taxon>
        <taxon>Brassicales</taxon>
        <taxon>Brassicaceae</taxon>
        <taxon>Camelineae</taxon>
        <taxon>Capsella</taxon>
    </lineage>
</organism>
<dbReference type="EMBL" id="KB870805">
    <property type="protein sequence ID" value="EOA37923.1"/>
    <property type="molecule type" value="Genomic_DNA"/>
</dbReference>